<evidence type="ECO:0000313" key="1">
    <source>
        <dbReference type="EMBL" id="GEY62235.1"/>
    </source>
</evidence>
<organism evidence="1">
    <name type="scientific">Tanacetum cinerariifolium</name>
    <name type="common">Dalmatian daisy</name>
    <name type="synonym">Chrysanthemum cinerariifolium</name>
    <dbReference type="NCBI Taxonomy" id="118510"/>
    <lineage>
        <taxon>Eukaryota</taxon>
        <taxon>Viridiplantae</taxon>
        <taxon>Streptophyta</taxon>
        <taxon>Embryophyta</taxon>
        <taxon>Tracheophyta</taxon>
        <taxon>Spermatophyta</taxon>
        <taxon>Magnoliopsida</taxon>
        <taxon>eudicotyledons</taxon>
        <taxon>Gunneridae</taxon>
        <taxon>Pentapetalae</taxon>
        <taxon>asterids</taxon>
        <taxon>campanulids</taxon>
        <taxon>Asterales</taxon>
        <taxon>Asteraceae</taxon>
        <taxon>Asteroideae</taxon>
        <taxon>Anthemideae</taxon>
        <taxon>Anthemidinae</taxon>
        <taxon>Tanacetum</taxon>
    </lineage>
</organism>
<dbReference type="EMBL" id="BKCJ010194391">
    <property type="protein sequence ID" value="GEY62235.1"/>
    <property type="molecule type" value="Genomic_DNA"/>
</dbReference>
<proteinExistence type="predicted"/>
<protein>
    <submittedName>
        <fullName evidence="1">Uncharacterized protein</fullName>
    </submittedName>
</protein>
<dbReference type="AlphaFoldDB" id="A0A699HXG6"/>
<name>A0A699HXG6_TANCI</name>
<accession>A0A699HXG6</accession>
<reference evidence="1" key="1">
    <citation type="journal article" date="2019" name="Sci. Rep.">
        <title>Draft genome of Tanacetum cinerariifolium, the natural source of mosquito coil.</title>
        <authorList>
            <person name="Yamashiro T."/>
            <person name="Shiraishi A."/>
            <person name="Satake H."/>
            <person name="Nakayama K."/>
        </authorList>
    </citation>
    <scope>NUCLEOTIDE SEQUENCE</scope>
</reference>
<gene>
    <name evidence="1" type="ORF">Tci_434209</name>
</gene>
<sequence>MMVVVVGGWSHGGDGVGDVDMTWGDSARVMMAWCGKDGGCRGGSGGVATTPKQTRDLMQVDCLINDEVKSILQEVQRDKSKGDYIEYVFSSKHYVEALVEFIDALIES</sequence>
<comment type="caution">
    <text evidence="1">The sequence shown here is derived from an EMBL/GenBank/DDBJ whole genome shotgun (WGS) entry which is preliminary data.</text>
</comment>